<keyword evidence="3" id="KW-1185">Reference proteome</keyword>
<dbReference type="SUPFAM" id="SSF101874">
    <property type="entry name" value="YceI-like"/>
    <property type="match status" value="1"/>
</dbReference>
<feature type="domain" description="Lipid/polyisoprenoid-binding YceI-like" evidence="1">
    <location>
        <begin position="3"/>
        <end position="172"/>
    </location>
</feature>
<dbReference type="PANTHER" id="PTHR34406">
    <property type="entry name" value="PROTEIN YCEI"/>
    <property type="match status" value="1"/>
</dbReference>
<dbReference type="Pfam" id="PF04264">
    <property type="entry name" value="YceI"/>
    <property type="match status" value="1"/>
</dbReference>
<dbReference type="Proteomes" id="UP001501411">
    <property type="component" value="Unassembled WGS sequence"/>
</dbReference>
<organism evidence="2 3">
    <name type="scientific">Olivibacter ginsenosidimutans</name>
    <dbReference type="NCBI Taxonomy" id="1176537"/>
    <lineage>
        <taxon>Bacteria</taxon>
        <taxon>Pseudomonadati</taxon>
        <taxon>Bacteroidota</taxon>
        <taxon>Sphingobacteriia</taxon>
        <taxon>Sphingobacteriales</taxon>
        <taxon>Sphingobacteriaceae</taxon>
        <taxon>Olivibacter</taxon>
    </lineage>
</organism>
<name>A0ABP9BW92_9SPHI</name>
<reference evidence="3" key="1">
    <citation type="journal article" date="2019" name="Int. J. Syst. Evol. Microbiol.">
        <title>The Global Catalogue of Microorganisms (GCM) 10K type strain sequencing project: providing services to taxonomists for standard genome sequencing and annotation.</title>
        <authorList>
            <consortium name="The Broad Institute Genomics Platform"/>
            <consortium name="The Broad Institute Genome Sequencing Center for Infectious Disease"/>
            <person name="Wu L."/>
            <person name="Ma J."/>
        </authorList>
    </citation>
    <scope>NUCLEOTIDE SEQUENCE [LARGE SCALE GENOMIC DNA]</scope>
    <source>
        <strain evidence="3">JCM 18200</strain>
    </source>
</reference>
<proteinExistence type="predicted"/>
<dbReference type="Gene3D" id="2.40.128.110">
    <property type="entry name" value="Lipid/polyisoprenoid-binding, YceI-like"/>
    <property type="match status" value="1"/>
</dbReference>
<accession>A0ABP9BW92</accession>
<gene>
    <name evidence="2" type="ORF">GCM10023231_30410</name>
</gene>
<dbReference type="InterPro" id="IPR007372">
    <property type="entry name" value="Lipid/polyisoprenoid-bd_YceI"/>
</dbReference>
<dbReference type="InterPro" id="IPR036761">
    <property type="entry name" value="TTHA0802/YceI-like_sf"/>
</dbReference>
<evidence type="ECO:0000259" key="1">
    <source>
        <dbReference type="SMART" id="SM00867"/>
    </source>
</evidence>
<evidence type="ECO:0000313" key="3">
    <source>
        <dbReference type="Proteomes" id="UP001501411"/>
    </source>
</evidence>
<dbReference type="PANTHER" id="PTHR34406:SF1">
    <property type="entry name" value="PROTEIN YCEI"/>
    <property type="match status" value="1"/>
</dbReference>
<dbReference type="EMBL" id="BAABIQ010000040">
    <property type="protein sequence ID" value="GAA4799544.1"/>
    <property type="molecule type" value="Genomic_DNA"/>
</dbReference>
<comment type="caution">
    <text evidence="2">The sequence shown here is derived from an EMBL/GenBank/DDBJ whole genome shotgun (WGS) entry which is preliminary data.</text>
</comment>
<sequence length="175" mass="19632">MVNWTIDPQHSAIHFKVKHMLISTVTGMFTKFDGTVDSIDGHHFEDASIRLSISTASVYTNEAYRDDHLRSTAFFDVDQFPFITFQSSSFTSQGKRNFILKGQLTIKAISQPIELQVKFGGIAKHEGQEKAGFKVSGNLNRKDFGLRYNPLMEAGGMVVSEIVEIKANVELTKQQ</sequence>
<protein>
    <submittedName>
        <fullName evidence="2">YceI family protein</fullName>
    </submittedName>
</protein>
<evidence type="ECO:0000313" key="2">
    <source>
        <dbReference type="EMBL" id="GAA4799544.1"/>
    </source>
</evidence>
<dbReference type="SMART" id="SM00867">
    <property type="entry name" value="YceI"/>
    <property type="match status" value="1"/>
</dbReference>
<dbReference type="RefSeq" id="WP_345232740.1">
    <property type="nucleotide sequence ID" value="NZ_BAABIQ010000040.1"/>
</dbReference>